<evidence type="ECO:0000313" key="2">
    <source>
        <dbReference type="EMBL" id="MBG9388037.1"/>
    </source>
</evidence>
<keyword evidence="3" id="KW-1185">Reference proteome</keyword>
<gene>
    <name evidence="2" type="ORF">I5803_08395</name>
</gene>
<dbReference type="RefSeq" id="WP_196985916.1">
    <property type="nucleotide sequence ID" value="NZ_JADWYS010000001.1"/>
</dbReference>
<evidence type="ECO:0000256" key="1">
    <source>
        <dbReference type="SAM" id="MobiDB-lite"/>
    </source>
</evidence>
<name>A0A931MGH0_9BURK</name>
<comment type="caution">
    <text evidence="2">The sequence shown here is derived from an EMBL/GenBank/DDBJ whole genome shotgun (WGS) entry which is preliminary data.</text>
</comment>
<dbReference type="AlphaFoldDB" id="A0A931MGH0"/>
<dbReference type="EMBL" id="JADWYS010000001">
    <property type="protein sequence ID" value="MBG9388037.1"/>
    <property type="molecule type" value="Genomic_DNA"/>
</dbReference>
<feature type="compositionally biased region" description="Polar residues" evidence="1">
    <location>
        <begin position="13"/>
        <end position="28"/>
    </location>
</feature>
<reference evidence="2" key="1">
    <citation type="submission" date="2020-11" db="EMBL/GenBank/DDBJ databases">
        <title>Bacterial whole genome sequence for Caenimonas sp. DR4.4.</title>
        <authorList>
            <person name="Le V."/>
            <person name="Ko S.-R."/>
            <person name="Ahn C.-Y."/>
            <person name="Oh H.-M."/>
        </authorList>
    </citation>
    <scope>NUCLEOTIDE SEQUENCE</scope>
    <source>
        <strain evidence="2">DR4.4</strain>
    </source>
</reference>
<evidence type="ECO:0000313" key="3">
    <source>
        <dbReference type="Proteomes" id="UP000651050"/>
    </source>
</evidence>
<sequence>MLTPQDDLLGHPTSGTFDGTGGPTTQAGNGDPRFTERYWYTGQPLDGTPIIFDIGLGYYPNKGVMDAFAGVTIGRKQINFRASRRLAGNPLESTVGPLKIQVEEGQSRHRVTLGENGSGIFFDFQFQASFPAAKEKQSYRERKGVVEEDLARVAQLGRWQGWIVADGKRYTVEPATWWGQRDRSWGIRSEMRTDDAKPPVQTHSNFFWTWSMFQCESVAVSIFLKEREAGKPYYLSGAEFVRQPDGSVKKREATGATHDLVWADDPLGQSIESATLRLEFEEGPPRELRLQALPTRFYLKGGLYGGFGGWNHGDDRGEYEEAHDVWNLDDPQVRARARTLSDHVVRVTTDGLTGIGIAEYGVAEGFARYPAPQRFPAL</sequence>
<proteinExistence type="predicted"/>
<protein>
    <submittedName>
        <fullName evidence="2">Uncharacterized protein</fullName>
    </submittedName>
</protein>
<organism evidence="2 3">
    <name type="scientific">Caenimonas aquaedulcis</name>
    <dbReference type="NCBI Taxonomy" id="2793270"/>
    <lineage>
        <taxon>Bacteria</taxon>
        <taxon>Pseudomonadati</taxon>
        <taxon>Pseudomonadota</taxon>
        <taxon>Betaproteobacteria</taxon>
        <taxon>Burkholderiales</taxon>
        <taxon>Comamonadaceae</taxon>
        <taxon>Caenimonas</taxon>
    </lineage>
</organism>
<dbReference type="Proteomes" id="UP000651050">
    <property type="component" value="Unassembled WGS sequence"/>
</dbReference>
<feature type="region of interest" description="Disordered" evidence="1">
    <location>
        <begin position="1"/>
        <end position="34"/>
    </location>
</feature>
<accession>A0A931MGH0</accession>